<dbReference type="Pfam" id="PF00385">
    <property type="entry name" value="Chromo"/>
    <property type="match status" value="1"/>
</dbReference>
<dbReference type="GO" id="GO:0006338">
    <property type="term" value="P:chromatin remodeling"/>
    <property type="evidence" value="ECO:0007669"/>
    <property type="project" value="UniProtKB-ARBA"/>
</dbReference>
<accession>A0A165PXD9</accession>
<dbReference type="PROSITE" id="PS50013">
    <property type="entry name" value="CHROMO_2"/>
    <property type="match status" value="1"/>
</dbReference>
<protein>
    <recommendedName>
        <fullName evidence="4">Chromo domain-containing protein</fullName>
    </recommendedName>
</protein>
<dbReference type="GO" id="GO:0005634">
    <property type="term" value="C:nucleus"/>
    <property type="evidence" value="ECO:0007669"/>
    <property type="project" value="UniProtKB-SubCell"/>
</dbReference>
<dbReference type="InterPro" id="IPR040684">
    <property type="entry name" value="HMUDK_hel"/>
</dbReference>
<reference evidence="5 6" key="1">
    <citation type="journal article" date="2016" name="Mol. Biol. Evol.">
        <title>Comparative Genomics of Early-Diverging Mushroom-Forming Fungi Provides Insights into the Origins of Lignocellulose Decay Capabilities.</title>
        <authorList>
            <person name="Nagy L.G."/>
            <person name="Riley R."/>
            <person name="Tritt A."/>
            <person name="Adam C."/>
            <person name="Daum C."/>
            <person name="Floudas D."/>
            <person name="Sun H."/>
            <person name="Yadav J.S."/>
            <person name="Pangilinan J."/>
            <person name="Larsson K.H."/>
            <person name="Matsuura K."/>
            <person name="Barry K."/>
            <person name="Labutti K."/>
            <person name="Kuo R."/>
            <person name="Ohm R.A."/>
            <person name="Bhattacharya S.S."/>
            <person name="Shirouzu T."/>
            <person name="Yoshinaga Y."/>
            <person name="Martin F.M."/>
            <person name="Grigoriev I.V."/>
            <person name="Hibbett D.S."/>
        </authorList>
    </citation>
    <scope>NUCLEOTIDE SEQUENCE [LARGE SCALE GENOMIC DNA]</scope>
    <source>
        <strain evidence="5 6">HHB14362 ss-1</strain>
    </source>
</reference>
<dbReference type="Proteomes" id="UP000076761">
    <property type="component" value="Unassembled WGS sequence"/>
</dbReference>
<proteinExistence type="predicted"/>
<dbReference type="SMART" id="SM00298">
    <property type="entry name" value="CHROMO"/>
    <property type="match status" value="1"/>
</dbReference>
<gene>
    <name evidence="5" type="ORF">NEOLEDRAFT_744437</name>
</gene>
<feature type="domain" description="Chromo" evidence="4">
    <location>
        <begin position="364"/>
        <end position="424"/>
    </location>
</feature>
<dbReference type="InParanoid" id="A0A165PXD9"/>
<name>A0A165PXD9_9AGAM</name>
<dbReference type="SUPFAM" id="SSF54160">
    <property type="entry name" value="Chromo domain-like"/>
    <property type="match status" value="1"/>
</dbReference>
<dbReference type="Pfam" id="PF18723">
    <property type="entry name" value="HMUDK_hel"/>
    <property type="match status" value="1"/>
</dbReference>
<dbReference type="InterPro" id="IPR000953">
    <property type="entry name" value="Chromo/chromo_shadow_dom"/>
</dbReference>
<evidence type="ECO:0000313" key="5">
    <source>
        <dbReference type="EMBL" id="KZT21621.1"/>
    </source>
</evidence>
<dbReference type="STRING" id="1314782.A0A165PXD9"/>
<keyword evidence="6" id="KW-1185">Reference proteome</keyword>
<dbReference type="AlphaFoldDB" id="A0A165PXD9"/>
<evidence type="ECO:0000256" key="2">
    <source>
        <dbReference type="ARBA" id="ARBA00023242"/>
    </source>
</evidence>
<dbReference type="PANTHER" id="PTHR22812">
    <property type="entry name" value="CHROMOBOX PROTEIN"/>
    <property type="match status" value="1"/>
</dbReference>
<sequence length="431" mass="49461">MPPSRRVLNRRPTHSKTSAGGQTKVRTVNIEGRTLRVSPVFDTLFLWMAERDAIRRKRVAGEPAPWTDDPIFSKYRFTNVFRVFDRTTQYILKNVINRGSTDLNECAFRVMLFRTFNRISTWELLESSIGALTWKAFDFDTYKEVLGEAVRDGQALYGYAYIIPAPSLGMSRNYENHLLLLQRMMEDHLPEKLKEVKHIEDAHRIMISYPSMGDFTGFQLLLDLNMIPHYSFSEDEWAICGPGSAAGLRKIFGDDVKGIETAAMVYLRDTQNEHWERLDISEPPSMHPGKIGVSLVDLEHSLCECEKYSRVKHPSIKGKRTSIKATFCAKPEALTVDLPARWASRLSVNAHDAWMNVDESDPEYEVSHIVKESNADDGTIEYLVRWTGYGPEDDLWLEEDQLRGAAEVLDAWWKKCNGAKRGSKHRARKLR</sequence>
<dbReference type="InterPro" id="IPR016197">
    <property type="entry name" value="Chromo-like_dom_sf"/>
</dbReference>
<dbReference type="EMBL" id="KV425605">
    <property type="protein sequence ID" value="KZT21621.1"/>
    <property type="molecule type" value="Genomic_DNA"/>
</dbReference>
<dbReference type="CDD" id="cd00024">
    <property type="entry name" value="CD_CSD"/>
    <property type="match status" value="1"/>
</dbReference>
<dbReference type="InterPro" id="IPR051219">
    <property type="entry name" value="Heterochromatin_chromo-domain"/>
</dbReference>
<dbReference type="Gene3D" id="2.40.50.40">
    <property type="match status" value="1"/>
</dbReference>
<comment type="subcellular location">
    <subcellularLocation>
        <location evidence="1">Nucleus</location>
    </subcellularLocation>
</comment>
<evidence type="ECO:0000256" key="1">
    <source>
        <dbReference type="ARBA" id="ARBA00004123"/>
    </source>
</evidence>
<evidence type="ECO:0000313" key="6">
    <source>
        <dbReference type="Proteomes" id="UP000076761"/>
    </source>
</evidence>
<evidence type="ECO:0000256" key="3">
    <source>
        <dbReference type="SAM" id="MobiDB-lite"/>
    </source>
</evidence>
<dbReference type="InterPro" id="IPR023780">
    <property type="entry name" value="Chromo_domain"/>
</dbReference>
<feature type="region of interest" description="Disordered" evidence="3">
    <location>
        <begin position="1"/>
        <end position="23"/>
    </location>
</feature>
<keyword evidence="2" id="KW-0539">Nucleus</keyword>
<evidence type="ECO:0000259" key="4">
    <source>
        <dbReference type="PROSITE" id="PS50013"/>
    </source>
</evidence>
<dbReference type="OrthoDB" id="433924at2759"/>
<organism evidence="5 6">
    <name type="scientific">Neolentinus lepideus HHB14362 ss-1</name>
    <dbReference type="NCBI Taxonomy" id="1314782"/>
    <lineage>
        <taxon>Eukaryota</taxon>
        <taxon>Fungi</taxon>
        <taxon>Dikarya</taxon>
        <taxon>Basidiomycota</taxon>
        <taxon>Agaricomycotina</taxon>
        <taxon>Agaricomycetes</taxon>
        <taxon>Gloeophyllales</taxon>
        <taxon>Gloeophyllaceae</taxon>
        <taxon>Neolentinus</taxon>
    </lineage>
</organism>